<dbReference type="InterPro" id="IPR011033">
    <property type="entry name" value="PRC_barrel-like_sf"/>
</dbReference>
<organism evidence="2 3">
    <name type="scientific">Acetonema longum DSM 6540</name>
    <dbReference type="NCBI Taxonomy" id="1009370"/>
    <lineage>
        <taxon>Bacteria</taxon>
        <taxon>Bacillati</taxon>
        <taxon>Bacillota</taxon>
        <taxon>Negativicutes</taxon>
        <taxon>Acetonemataceae</taxon>
        <taxon>Acetonema</taxon>
    </lineage>
</organism>
<dbReference type="InterPro" id="IPR014238">
    <property type="entry name" value="Spore_YlmC/YmxH"/>
</dbReference>
<evidence type="ECO:0000313" key="2">
    <source>
        <dbReference type="EMBL" id="EGO62121.1"/>
    </source>
</evidence>
<sequence>MRLSDLTGKEVINIEDGARLGVIEDCDLTFDSQSGTIETIVLPNRGGLFHFFGDSKSPVIPWHSIKRIGDEVIIVDLSNSFERIFRQRGQNSR</sequence>
<dbReference type="RefSeq" id="WP_004573551.1">
    <property type="nucleotide sequence ID" value="NZ_AFGF01000241.1"/>
</dbReference>
<feature type="domain" description="PRC-barrel" evidence="1">
    <location>
        <begin position="1"/>
        <end position="77"/>
    </location>
</feature>
<comment type="caution">
    <text evidence="2">The sequence shown here is derived from an EMBL/GenBank/DDBJ whole genome shotgun (WGS) entry which is preliminary data.</text>
</comment>
<dbReference type="STRING" id="1009370.ALO_20022"/>
<dbReference type="Proteomes" id="UP000003240">
    <property type="component" value="Unassembled WGS sequence"/>
</dbReference>
<protein>
    <submittedName>
        <fullName evidence="2">Sporulation protein, YlmC/YmxH family</fullName>
    </submittedName>
</protein>
<evidence type="ECO:0000259" key="1">
    <source>
        <dbReference type="Pfam" id="PF05239"/>
    </source>
</evidence>
<proteinExistence type="predicted"/>
<dbReference type="PANTHER" id="PTHR40061:SF1">
    <property type="entry name" value="SPORULATION PROTEIN YLMC-RELATED"/>
    <property type="match status" value="1"/>
</dbReference>
<dbReference type="OrthoDB" id="6024937at2"/>
<keyword evidence="3" id="KW-1185">Reference proteome</keyword>
<dbReference type="AlphaFoldDB" id="F7NPF9"/>
<dbReference type="InterPro" id="IPR027275">
    <property type="entry name" value="PRC-brl_dom"/>
</dbReference>
<dbReference type="PANTHER" id="PTHR40061">
    <property type="entry name" value="SPORULATION PROTEIN YLMC-RELATED"/>
    <property type="match status" value="1"/>
</dbReference>
<evidence type="ECO:0000313" key="3">
    <source>
        <dbReference type="Proteomes" id="UP000003240"/>
    </source>
</evidence>
<dbReference type="NCBIfam" id="TIGR02888">
    <property type="entry name" value="spore_YlmC_YmxH"/>
    <property type="match status" value="1"/>
</dbReference>
<dbReference type="Gene3D" id="2.30.30.240">
    <property type="entry name" value="PRC-barrel domain"/>
    <property type="match status" value="1"/>
</dbReference>
<name>F7NPF9_9FIRM</name>
<reference evidence="2 3" key="1">
    <citation type="journal article" date="2011" name="EMBO J.">
        <title>Structural diversity of bacterial flagellar motors.</title>
        <authorList>
            <person name="Chen S."/>
            <person name="Beeby M."/>
            <person name="Murphy G.E."/>
            <person name="Leadbetter J.R."/>
            <person name="Hendrixson D.R."/>
            <person name="Briegel A."/>
            <person name="Li Z."/>
            <person name="Shi J."/>
            <person name="Tocheva E.I."/>
            <person name="Muller A."/>
            <person name="Dobro M.J."/>
            <person name="Jensen G.J."/>
        </authorList>
    </citation>
    <scope>NUCLEOTIDE SEQUENCE [LARGE SCALE GENOMIC DNA]</scope>
    <source>
        <strain evidence="2 3">DSM 6540</strain>
    </source>
</reference>
<accession>F7NPF9</accession>
<dbReference type="EMBL" id="AFGF01000241">
    <property type="protein sequence ID" value="EGO62121.1"/>
    <property type="molecule type" value="Genomic_DNA"/>
</dbReference>
<dbReference type="eggNOG" id="COG1873">
    <property type="taxonomic scope" value="Bacteria"/>
</dbReference>
<gene>
    <name evidence="2" type="ORF">ALO_20022</name>
</gene>
<dbReference type="SUPFAM" id="SSF50346">
    <property type="entry name" value="PRC-barrel domain"/>
    <property type="match status" value="1"/>
</dbReference>
<dbReference type="Pfam" id="PF05239">
    <property type="entry name" value="PRC"/>
    <property type="match status" value="1"/>
</dbReference>